<accession>A0A841B6H5</accession>
<organism evidence="1 2">
    <name type="scientific">Amycolatopsis umgeniensis</name>
    <dbReference type="NCBI Taxonomy" id="336628"/>
    <lineage>
        <taxon>Bacteria</taxon>
        <taxon>Bacillati</taxon>
        <taxon>Actinomycetota</taxon>
        <taxon>Actinomycetes</taxon>
        <taxon>Pseudonocardiales</taxon>
        <taxon>Pseudonocardiaceae</taxon>
        <taxon>Amycolatopsis</taxon>
    </lineage>
</organism>
<dbReference type="RefSeq" id="WP_246480878.1">
    <property type="nucleotide sequence ID" value="NZ_JACHMX010000001.1"/>
</dbReference>
<dbReference type="AlphaFoldDB" id="A0A841B6H5"/>
<keyword evidence="2" id="KW-1185">Reference proteome</keyword>
<gene>
    <name evidence="1" type="ORF">HDA45_006666</name>
</gene>
<evidence type="ECO:0000313" key="1">
    <source>
        <dbReference type="EMBL" id="MBB5856579.1"/>
    </source>
</evidence>
<dbReference type="EMBL" id="JACHMX010000001">
    <property type="protein sequence ID" value="MBB5856579.1"/>
    <property type="molecule type" value="Genomic_DNA"/>
</dbReference>
<name>A0A841B6H5_9PSEU</name>
<evidence type="ECO:0000313" key="2">
    <source>
        <dbReference type="Proteomes" id="UP000580861"/>
    </source>
</evidence>
<reference evidence="1 2" key="1">
    <citation type="submission" date="2020-08" db="EMBL/GenBank/DDBJ databases">
        <title>Sequencing the genomes of 1000 actinobacteria strains.</title>
        <authorList>
            <person name="Klenk H.-P."/>
        </authorList>
    </citation>
    <scope>NUCLEOTIDE SEQUENCE [LARGE SCALE GENOMIC DNA]</scope>
    <source>
        <strain evidence="1 2">DSM 45272</strain>
    </source>
</reference>
<dbReference type="Proteomes" id="UP000580861">
    <property type="component" value="Unassembled WGS sequence"/>
</dbReference>
<comment type="caution">
    <text evidence="1">The sequence shown here is derived from an EMBL/GenBank/DDBJ whole genome shotgun (WGS) entry which is preliminary data.</text>
</comment>
<sequence length="63" mass="7228">MTRRENSGRRRPAFREQRTSILVVCGAEATEPAYFEGLKRIRRNPAVTIKIKAKRGDPDMVVK</sequence>
<proteinExistence type="predicted"/>
<protein>
    <submittedName>
        <fullName evidence="1">Uncharacterized protein</fullName>
    </submittedName>
</protein>